<evidence type="ECO:0000256" key="2">
    <source>
        <dbReference type="ARBA" id="ARBA00004496"/>
    </source>
</evidence>
<feature type="region of interest" description="Disordered" evidence="9">
    <location>
        <begin position="365"/>
        <end position="397"/>
    </location>
</feature>
<gene>
    <name evidence="11" type="primary">LOC101851434</name>
</gene>
<comment type="pathway">
    <text evidence="3">tRNA modification; 5-methoxycarbonylmethyl-2-thiouridine-tRNA biosynthesis.</text>
</comment>
<dbReference type="PANTHER" id="PTHR12896:SF1">
    <property type="entry name" value="ELONGATOR COMPLEX PROTEIN 4"/>
    <property type="match status" value="1"/>
</dbReference>
<dbReference type="GeneID" id="101851434"/>
<dbReference type="Pfam" id="PF05625">
    <property type="entry name" value="PAXNEB"/>
    <property type="match status" value="1"/>
</dbReference>
<dbReference type="InterPro" id="IPR008728">
    <property type="entry name" value="Elongator_complex_protein_4"/>
</dbReference>
<accession>A0ABM0K0J4</accession>
<dbReference type="InterPro" id="IPR027417">
    <property type="entry name" value="P-loop_NTPase"/>
</dbReference>
<feature type="compositionally biased region" description="Low complexity" evidence="9">
    <location>
        <begin position="106"/>
        <end position="123"/>
    </location>
</feature>
<name>A0ABM0K0J4_APLCA</name>
<evidence type="ECO:0000256" key="6">
    <source>
        <dbReference type="ARBA" id="ARBA00022490"/>
    </source>
</evidence>
<keyword evidence="8" id="KW-0539">Nucleus</keyword>
<dbReference type="PANTHER" id="PTHR12896">
    <property type="entry name" value="PAX6 NEIGHBOR PROTEIN PAXNEB"/>
    <property type="match status" value="1"/>
</dbReference>
<evidence type="ECO:0000256" key="4">
    <source>
        <dbReference type="ARBA" id="ARBA00007573"/>
    </source>
</evidence>
<protein>
    <recommendedName>
        <fullName evidence="5">Elongator complex protein 4</fullName>
    </recommendedName>
</protein>
<feature type="compositionally biased region" description="Polar residues" evidence="9">
    <location>
        <begin position="387"/>
        <end position="397"/>
    </location>
</feature>
<evidence type="ECO:0000256" key="7">
    <source>
        <dbReference type="ARBA" id="ARBA00022694"/>
    </source>
</evidence>
<evidence type="ECO:0000256" key="8">
    <source>
        <dbReference type="ARBA" id="ARBA00023242"/>
    </source>
</evidence>
<evidence type="ECO:0000256" key="3">
    <source>
        <dbReference type="ARBA" id="ARBA00005043"/>
    </source>
</evidence>
<evidence type="ECO:0000313" key="10">
    <source>
        <dbReference type="Proteomes" id="UP000694888"/>
    </source>
</evidence>
<organism evidence="10 11">
    <name type="scientific">Aplysia californica</name>
    <name type="common">California sea hare</name>
    <dbReference type="NCBI Taxonomy" id="6500"/>
    <lineage>
        <taxon>Eukaryota</taxon>
        <taxon>Metazoa</taxon>
        <taxon>Spiralia</taxon>
        <taxon>Lophotrochozoa</taxon>
        <taxon>Mollusca</taxon>
        <taxon>Gastropoda</taxon>
        <taxon>Heterobranchia</taxon>
        <taxon>Euthyneura</taxon>
        <taxon>Tectipleura</taxon>
        <taxon>Aplysiida</taxon>
        <taxon>Aplysioidea</taxon>
        <taxon>Aplysiidae</taxon>
        <taxon>Aplysia</taxon>
    </lineage>
</organism>
<evidence type="ECO:0000313" key="11">
    <source>
        <dbReference type="RefSeq" id="XP_005105912.1"/>
    </source>
</evidence>
<evidence type="ECO:0000256" key="5">
    <source>
        <dbReference type="ARBA" id="ARBA00020265"/>
    </source>
</evidence>
<keyword evidence="10" id="KW-1185">Reference proteome</keyword>
<proteinExistence type="inferred from homology"/>
<reference evidence="11" key="1">
    <citation type="submission" date="2025-08" db="UniProtKB">
        <authorList>
            <consortium name="RefSeq"/>
        </authorList>
    </citation>
    <scope>IDENTIFICATION</scope>
</reference>
<keyword evidence="7" id="KW-0819">tRNA processing</keyword>
<comment type="similarity">
    <text evidence="4">Belongs to the ELP4 family.</text>
</comment>
<evidence type="ECO:0000256" key="9">
    <source>
        <dbReference type="SAM" id="MobiDB-lite"/>
    </source>
</evidence>
<evidence type="ECO:0000256" key="1">
    <source>
        <dbReference type="ARBA" id="ARBA00004123"/>
    </source>
</evidence>
<sequence>MTSFQKKARIKVGQIAGTRPSLYSNQLLVSTGIPSLDNVIGGGLAVGTVMLVEEDIFGSYARLMLKYFTAEAIVSDQTVLLASRQESPEQLVQELPAPIEMGLRSGPAGASAISPSPKAIASGAKKKPDGPDEEKMKIAWRYQSQPKVQSTPTSGVQFGHYYDLTKVMDQNTVEAAQLFYASSQDIPLESSSGALRNKSYCRLLQDVHQRIQEGCFGTGQKTAKRSILRLGIHNLGSPLWGENGGLNPSGDGHDPSLTQFFLALRAMLRSALAVAMVTVPTHLFHDKGYKRRLERMADTVIRLESFAGSPKEKNPAFKEYHGLLHLVQLPRLNSLIPAQPETTDLAFKLRRKKFTIEKLHLPPELADTTGRSQDDDNPLTSKVMIGCSSSESSKLSF</sequence>
<dbReference type="RefSeq" id="XP_005105912.1">
    <property type="nucleotide sequence ID" value="XM_005105855.3"/>
</dbReference>
<keyword evidence="6" id="KW-0963">Cytoplasm</keyword>
<dbReference type="CDD" id="cd19494">
    <property type="entry name" value="Elp4"/>
    <property type="match status" value="1"/>
</dbReference>
<dbReference type="Gene3D" id="3.40.50.300">
    <property type="entry name" value="P-loop containing nucleotide triphosphate hydrolases"/>
    <property type="match status" value="1"/>
</dbReference>
<feature type="region of interest" description="Disordered" evidence="9">
    <location>
        <begin position="106"/>
        <end position="132"/>
    </location>
</feature>
<dbReference type="Proteomes" id="UP000694888">
    <property type="component" value="Unplaced"/>
</dbReference>
<comment type="subcellular location">
    <subcellularLocation>
        <location evidence="2">Cytoplasm</location>
    </subcellularLocation>
    <subcellularLocation>
        <location evidence="1">Nucleus</location>
    </subcellularLocation>
</comment>